<gene>
    <name evidence="2" type="ORF">METZ01_LOCUS1647</name>
</gene>
<reference evidence="2" key="1">
    <citation type="submission" date="2018-05" db="EMBL/GenBank/DDBJ databases">
        <authorList>
            <person name="Lanie J.A."/>
            <person name="Ng W.-L."/>
            <person name="Kazmierczak K.M."/>
            <person name="Andrzejewski T.M."/>
            <person name="Davidsen T.M."/>
            <person name="Wayne K.J."/>
            <person name="Tettelin H."/>
            <person name="Glass J.I."/>
            <person name="Rusch D."/>
            <person name="Podicherti R."/>
            <person name="Tsui H.-C.T."/>
            <person name="Winkler M.E."/>
        </authorList>
    </citation>
    <scope>NUCLEOTIDE SEQUENCE</scope>
</reference>
<protein>
    <recommendedName>
        <fullName evidence="1">Lcl C-terminal domain-containing protein</fullName>
    </recommendedName>
</protein>
<evidence type="ECO:0000259" key="1">
    <source>
        <dbReference type="Pfam" id="PF07603"/>
    </source>
</evidence>
<evidence type="ECO:0000313" key="2">
    <source>
        <dbReference type="EMBL" id="SUZ48793.1"/>
    </source>
</evidence>
<accession>A0A381N5C0</accession>
<sequence>MSETSEPKARFVEGDSETVIDCDKRLVWLKQDTWQVTGKWMSQLQVKEFAETLNRKRFAGFSNWRLPTANEAKSLFNKNWKNSDNSGQAIFLSEIFDSGCCFLCWTSDVRHKVQGVRLSFRKGVTMYDDIYRTSRGSSRLVRDIEKDESLI</sequence>
<dbReference type="InterPro" id="IPR011460">
    <property type="entry name" value="Lcl_C"/>
</dbReference>
<dbReference type="AlphaFoldDB" id="A0A381N5C0"/>
<organism evidence="2">
    <name type="scientific">marine metagenome</name>
    <dbReference type="NCBI Taxonomy" id="408172"/>
    <lineage>
        <taxon>unclassified sequences</taxon>
        <taxon>metagenomes</taxon>
        <taxon>ecological metagenomes</taxon>
    </lineage>
</organism>
<dbReference type="Pfam" id="PF07603">
    <property type="entry name" value="Lcl_C"/>
    <property type="match status" value="1"/>
</dbReference>
<proteinExistence type="predicted"/>
<name>A0A381N5C0_9ZZZZ</name>
<dbReference type="EMBL" id="UINC01000086">
    <property type="protein sequence ID" value="SUZ48793.1"/>
    <property type="molecule type" value="Genomic_DNA"/>
</dbReference>
<feature type="domain" description="Lcl C-terminal" evidence="1">
    <location>
        <begin position="17"/>
        <end position="142"/>
    </location>
</feature>